<dbReference type="InterPro" id="IPR035952">
    <property type="entry name" value="Rhomboid-like_sf"/>
</dbReference>
<reference evidence="8" key="2">
    <citation type="submission" date="2021-04" db="EMBL/GenBank/DDBJ databases">
        <authorList>
            <person name="Gilroy R."/>
        </authorList>
    </citation>
    <scope>NUCLEOTIDE SEQUENCE</scope>
    <source>
        <strain evidence="8">USASDec5-558</strain>
    </source>
</reference>
<evidence type="ECO:0000256" key="1">
    <source>
        <dbReference type="ARBA" id="ARBA00004141"/>
    </source>
</evidence>
<feature type="transmembrane region" description="Helical" evidence="5">
    <location>
        <begin position="221"/>
        <end position="239"/>
    </location>
</feature>
<evidence type="ECO:0000256" key="2">
    <source>
        <dbReference type="ARBA" id="ARBA00022692"/>
    </source>
</evidence>
<dbReference type="PANTHER" id="PTHR43731">
    <property type="entry name" value="RHOMBOID PROTEASE"/>
    <property type="match status" value="1"/>
</dbReference>
<feature type="transmembrane region" description="Helical" evidence="5">
    <location>
        <begin position="165"/>
        <end position="185"/>
    </location>
</feature>
<dbReference type="GO" id="GO:0006508">
    <property type="term" value="P:proteolysis"/>
    <property type="evidence" value="ECO:0007669"/>
    <property type="project" value="UniProtKB-KW"/>
</dbReference>
<dbReference type="Gene3D" id="1.20.1540.10">
    <property type="entry name" value="Rhomboid-like"/>
    <property type="match status" value="1"/>
</dbReference>
<evidence type="ECO:0000313" key="9">
    <source>
        <dbReference type="Proteomes" id="UP000886829"/>
    </source>
</evidence>
<dbReference type="InterPro" id="IPR022764">
    <property type="entry name" value="Peptidase_S54_rhomboid_dom"/>
</dbReference>
<comment type="subcellular location">
    <subcellularLocation>
        <location evidence="1">Membrane</location>
        <topology evidence="1">Multi-pass membrane protein</topology>
    </subcellularLocation>
</comment>
<keyword evidence="3 5" id="KW-1133">Transmembrane helix</keyword>
<dbReference type="InterPro" id="IPR038236">
    <property type="entry name" value="GlpG_N_sf"/>
</dbReference>
<dbReference type="SUPFAM" id="SSF144091">
    <property type="entry name" value="Rhomboid-like"/>
    <property type="match status" value="1"/>
</dbReference>
<dbReference type="InterPro" id="IPR050925">
    <property type="entry name" value="Rhomboid_protease_S54"/>
</dbReference>
<name>A0A9D1WEC8_9GAMM</name>
<feature type="transmembrane region" description="Helical" evidence="5">
    <location>
        <begin position="251"/>
        <end position="269"/>
    </location>
</feature>
<accession>A0A9D1WEC8</accession>
<sequence>MAQFKEIDDYNFPFEIGVLPRRELALKFADYLNSIGIKATAKPGFGANYSIYVANESDVSKAKLELLRFGNNPFAKAYNEASWARGRTLKRERAVKSGGMWSFSLGGGHVWTLMSLTSFLEILCLVVFVLMLVPAGEALMLELLSWHSASEITSGFQVWRLLTPIFLHFGILHIAFNLVMFEAFARPLERHLGTMHLLYVVLSIALVSNVLQFLFLPPFTIFGGMSGVVYGVIGYMGVLSRRPDLPADMRIPPGLLMVSVIFIALGFFLSGIANVCHLGGLLMGLALGFINYKRPLR</sequence>
<dbReference type="GO" id="GO:0004252">
    <property type="term" value="F:serine-type endopeptidase activity"/>
    <property type="evidence" value="ECO:0007669"/>
    <property type="project" value="InterPro"/>
</dbReference>
<proteinExistence type="predicted"/>
<dbReference type="EC" id="3.4.21.105" evidence="8"/>
<comment type="caution">
    <text evidence="8">The sequence shown here is derived from an EMBL/GenBank/DDBJ whole genome shotgun (WGS) entry which is preliminary data.</text>
</comment>
<evidence type="ECO:0000313" key="8">
    <source>
        <dbReference type="EMBL" id="HIX56732.1"/>
    </source>
</evidence>
<keyword evidence="2 5" id="KW-0812">Transmembrane</keyword>
<gene>
    <name evidence="8" type="ORF">H9850_04580</name>
</gene>
<feature type="transmembrane region" description="Helical" evidence="5">
    <location>
        <begin position="197"/>
        <end position="215"/>
    </location>
</feature>
<dbReference type="Gene3D" id="3.30.70.2350">
    <property type="match status" value="1"/>
</dbReference>
<evidence type="ECO:0000256" key="4">
    <source>
        <dbReference type="ARBA" id="ARBA00023136"/>
    </source>
</evidence>
<feature type="domain" description="Peptidase S54 GlpG peptidase N-terminal" evidence="7">
    <location>
        <begin position="16"/>
        <end position="90"/>
    </location>
</feature>
<evidence type="ECO:0000259" key="7">
    <source>
        <dbReference type="Pfam" id="PF12122"/>
    </source>
</evidence>
<dbReference type="PANTHER" id="PTHR43731:SF26">
    <property type="entry name" value="RHOMBOID-LIKE PROTEIN 10, CHLOROPLASTIC"/>
    <property type="match status" value="1"/>
</dbReference>
<dbReference type="InterPro" id="IPR022732">
    <property type="entry name" value="Peptidase_S54_GlpG_N"/>
</dbReference>
<dbReference type="Pfam" id="PF01694">
    <property type="entry name" value="Rhomboid"/>
    <property type="match status" value="1"/>
</dbReference>
<evidence type="ECO:0000256" key="5">
    <source>
        <dbReference type="SAM" id="Phobius"/>
    </source>
</evidence>
<reference evidence="8" key="1">
    <citation type="journal article" date="2021" name="PeerJ">
        <title>Extensive microbial diversity within the chicken gut microbiome revealed by metagenomics and culture.</title>
        <authorList>
            <person name="Gilroy R."/>
            <person name="Ravi A."/>
            <person name="Getino M."/>
            <person name="Pursley I."/>
            <person name="Horton D.L."/>
            <person name="Alikhan N.F."/>
            <person name="Baker D."/>
            <person name="Gharbi K."/>
            <person name="Hall N."/>
            <person name="Watson M."/>
            <person name="Adriaenssens E.M."/>
            <person name="Foster-Nyarko E."/>
            <person name="Jarju S."/>
            <person name="Secka A."/>
            <person name="Antonio M."/>
            <person name="Oren A."/>
            <person name="Chaudhuri R.R."/>
            <person name="La Ragione R."/>
            <person name="Hildebrand F."/>
            <person name="Pallen M.J."/>
        </authorList>
    </citation>
    <scope>NUCLEOTIDE SEQUENCE</scope>
    <source>
        <strain evidence="8">USASDec5-558</strain>
    </source>
</reference>
<keyword evidence="8" id="KW-0378">Hydrolase</keyword>
<dbReference type="GO" id="GO:0016020">
    <property type="term" value="C:membrane"/>
    <property type="evidence" value="ECO:0007669"/>
    <property type="project" value="UniProtKB-SubCell"/>
</dbReference>
<protein>
    <submittedName>
        <fullName evidence="8">Rhomboid family intramembrane serine protease</fullName>
        <ecNumber evidence="8">3.4.21.105</ecNumber>
    </submittedName>
</protein>
<evidence type="ECO:0000256" key="3">
    <source>
        <dbReference type="ARBA" id="ARBA00022989"/>
    </source>
</evidence>
<dbReference type="Pfam" id="PF12122">
    <property type="entry name" value="Rhomboid_N"/>
    <property type="match status" value="1"/>
</dbReference>
<keyword evidence="8" id="KW-0645">Protease</keyword>
<dbReference type="AlphaFoldDB" id="A0A9D1WEC8"/>
<evidence type="ECO:0000259" key="6">
    <source>
        <dbReference type="Pfam" id="PF01694"/>
    </source>
</evidence>
<dbReference type="Proteomes" id="UP000886829">
    <property type="component" value="Unassembled WGS sequence"/>
</dbReference>
<feature type="transmembrane region" description="Helical" evidence="5">
    <location>
        <begin position="110"/>
        <end position="133"/>
    </location>
</feature>
<organism evidence="8 9">
    <name type="scientific">Candidatus Anaerobiospirillum pullistercoris</name>
    <dbReference type="NCBI Taxonomy" id="2838452"/>
    <lineage>
        <taxon>Bacteria</taxon>
        <taxon>Pseudomonadati</taxon>
        <taxon>Pseudomonadota</taxon>
        <taxon>Gammaproteobacteria</taxon>
        <taxon>Aeromonadales</taxon>
        <taxon>Succinivibrionaceae</taxon>
        <taxon>Anaerobiospirillum</taxon>
    </lineage>
</organism>
<feature type="domain" description="Peptidase S54 rhomboid" evidence="6">
    <location>
        <begin position="157"/>
        <end position="292"/>
    </location>
</feature>
<dbReference type="EMBL" id="DXEV01000089">
    <property type="protein sequence ID" value="HIX56732.1"/>
    <property type="molecule type" value="Genomic_DNA"/>
</dbReference>
<keyword evidence="4 5" id="KW-0472">Membrane</keyword>